<dbReference type="SUPFAM" id="SSF160975">
    <property type="entry name" value="AF1531-like"/>
    <property type="match status" value="1"/>
</dbReference>
<dbReference type="NCBIfam" id="NF004226">
    <property type="entry name" value="PRK05673.1"/>
    <property type="match status" value="1"/>
</dbReference>
<evidence type="ECO:0000256" key="6">
    <source>
        <dbReference type="ARBA" id="ARBA00022705"/>
    </source>
</evidence>
<dbReference type="Gene3D" id="1.10.10.1600">
    <property type="entry name" value="Bacterial DNA polymerase III alpha subunit, thumb domain"/>
    <property type="match status" value="1"/>
</dbReference>
<dbReference type="InterPro" id="IPR004365">
    <property type="entry name" value="NA-bd_OB_tRNA"/>
</dbReference>
<keyword evidence="5" id="KW-0548">Nucleotidyltransferase</keyword>
<evidence type="ECO:0000256" key="4">
    <source>
        <dbReference type="ARBA" id="ARBA00022679"/>
    </source>
</evidence>
<dbReference type="EC" id="2.7.7.7" evidence="2"/>
<keyword evidence="7" id="KW-0239">DNA-directed DNA polymerase</keyword>
<feature type="compositionally biased region" description="Low complexity" evidence="9">
    <location>
        <begin position="1066"/>
        <end position="1088"/>
    </location>
</feature>
<dbReference type="AlphaFoldDB" id="A0A2H0W7F7"/>
<dbReference type="InterPro" id="IPR003141">
    <property type="entry name" value="Pol/His_phosphatase_N"/>
</dbReference>
<dbReference type="EMBL" id="PEZW01000005">
    <property type="protein sequence ID" value="PIS08020.1"/>
    <property type="molecule type" value="Genomic_DNA"/>
</dbReference>
<keyword evidence="4" id="KW-0808">Transferase</keyword>
<reference evidence="12" key="1">
    <citation type="submission" date="2017-09" db="EMBL/GenBank/DDBJ databases">
        <title>Depth-based differentiation of microbial function through sediment-hosted aquifers and enrichment of novel symbionts in the deep terrestrial subsurface.</title>
        <authorList>
            <person name="Probst A.J."/>
            <person name="Ladd B."/>
            <person name="Jarett J.K."/>
            <person name="Geller-Mcgrath D.E."/>
            <person name="Sieber C.M.K."/>
            <person name="Emerson J.B."/>
            <person name="Anantharaman K."/>
            <person name="Thomas B.C."/>
            <person name="Malmstrom R."/>
            <person name="Stieglmeier M."/>
            <person name="Klingl A."/>
            <person name="Woyke T."/>
            <person name="Ryan C.M."/>
            <person name="Banfield J.F."/>
        </authorList>
    </citation>
    <scope>NUCLEOTIDE SEQUENCE [LARGE SCALE GENOMIC DNA]</scope>
</reference>
<dbReference type="Pfam" id="PF17657">
    <property type="entry name" value="DNA_pol3_finger"/>
    <property type="match status" value="1"/>
</dbReference>
<protein>
    <recommendedName>
        <fullName evidence="3">DNA polymerase III subunit alpha</fullName>
        <ecNumber evidence="2">2.7.7.7</ecNumber>
    </recommendedName>
</protein>
<evidence type="ECO:0000256" key="8">
    <source>
        <dbReference type="ARBA" id="ARBA00049244"/>
    </source>
</evidence>
<dbReference type="Proteomes" id="UP000231382">
    <property type="component" value="Unassembled WGS sequence"/>
</dbReference>
<keyword evidence="6" id="KW-0235">DNA replication</keyword>
<comment type="catalytic activity">
    <reaction evidence="8">
        <text>DNA(n) + a 2'-deoxyribonucleoside 5'-triphosphate = DNA(n+1) + diphosphate</text>
        <dbReference type="Rhea" id="RHEA:22508"/>
        <dbReference type="Rhea" id="RHEA-COMP:17339"/>
        <dbReference type="Rhea" id="RHEA-COMP:17340"/>
        <dbReference type="ChEBI" id="CHEBI:33019"/>
        <dbReference type="ChEBI" id="CHEBI:61560"/>
        <dbReference type="ChEBI" id="CHEBI:173112"/>
        <dbReference type="EC" id="2.7.7.7"/>
    </reaction>
</comment>
<evidence type="ECO:0000256" key="5">
    <source>
        <dbReference type="ARBA" id="ARBA00022695"/>
    </source>
</evidence>
<accession>A0A2H0W7F7</accession>
<evidence type="ECO:0000256" key="1">
    <source>
        <dbReference type="ARBA" id="ARBA00004496"/>
    </source>
</evidence>
<dbReference type="PANTHER" id="PTHR32294:SF0">
    <property type="entry name" value="DNA POLYMERASE III SUBUNIT ALPHA"/>
    <property type="match status" value="1"/>
</dbReference>
<evidence type="ECO:0000256" key="9">
    <source>
        <dbReference type="SAM" id="MobiDB-lite"/>
    </source>
</evidence>
<dbReference type="GO" id="GO:0003887">
    <property type="term" value="F:DNA-directed DNA polymerase activity"/>
    <property type="evidence" value="ECO:0007669"/>
    <property type="project" value="UniProtKB-KW"/>
</dbReference>
<name>A0A2H0W7F7_9BACT</name>
<dbReference type="NCBIfam" id="TIGR00594">
    <property type="entry name" value="polc"/>
    <property type="match status" value="1"/>
</dbReference>
<dbReference type="GO" id="GO:0003676">
    <property type="term" value="F:nucleic acid binding"/>
    <property type="evidence" value="ECO:0007669"/>
    <property type="project" value="InterPro"/>
</dbReference>
<dbReference type="InterPro" id="IPR029460">
    <property type="entry name" value="DNAPol_HHH"/>
</dbReference>
<gene>
    <name evidence="11" type="ORF">COT78_00480</name>
</gene>
<evidence type="ECO:0000256" key="2">
    <source>
        <dbReference type="ARBA" id="ARBA00012417"/>
    </source>
</evidence>
<evidence type="ECO:0000313" key="11">
    <source>
        <dbReference type="EMBL" id="PIS08020.1"/>
    </source>
</evidence>
<dbReference type="GO" id="GO:0005737">
    <property type="term" value="C:cytoplasm"/>
    <property type="evidence" value="ECO:0007669"/>
    <property type="project" value="UniProtKB-SubCell"/>
</dbReference>
<feature type="region of interest" description="Disordered" evidence="9">
    <location>
        <begin position="1056"/>
        <end position="1110"/>
    </location>
</feature>
<dbReference type="GO" id="GO:0008408">
    <property type="term" value="F:3'-5' exonuclease activity"/>
    <property type="evidence" value="ECO:0007669"/>
    <property type="project" value="InterPro"/>
</dbReference>
<dbReference type="Gene3D" id="3.20.20.140">
    <property type="entry name" value="Metal-dependent hydrolases"/>
    <property type="match status" value="1"/>
</dbReference>
<organism evidence="11 12">
    <name type="scientific">Candidatus Berkelbacteria bacterium CG10_big_fil_rev_8_21_14_0_10_43_13</name>
    <dbReference type="NCBI Taxonomy" id="1974514"/>
    <lineage>
        <taxon>Bacteria</taxon>
        <taxon>Candidatus Berkelbacteria</taxon>
    </lineage>
</organism>
<dbReference type="InterPro" id="IPR016195">
    <property type="entry name" value="Pol/histidinol_Pase-like"/>
</dbReference>
<dbReference type="InterPro" id="IPR040982">
    <property type="entry name" value="DNA_pol3_finger"/>
</dbReference>
<dbReference type="SMART" id="SM00481">
    <property type="entry name" value="POLIIIAc"/>
    <property type="match status" value="1"/>
</dbReference>
<dbReference type="GO" id="GO:0006260">
    <property type="term" value="P:DNA replication"/>
    <property type="evidence" value="ECO:0007669"/>
    <property type="project" value="UniProtKB-KW"/>
</dbReference>
<sequence length="1193" mass="133523">HSHFSMLDGMSKIPDIVKKIKGDGQTAVALTDHGVMHGAVEFYEECVKNGIKPILGVEAYVAPRTLKDKQPRIDNRGYHLILLAKNYEGYQNLMKLTSIAHLEGYYYKPRIDKTVLKKYSAGVIASSACIQGEIPRKGLESYEEGKKALEEYLEIFPKEDFYLEVQHHPNTVEEQVKANELIYKLAEEYGLKVIATNDPHYVDSGDDIAQDALICLQTGKQVADTDRMTMIGDDYSILTREQMFTAFKDHPEVMTNTVEIAEKCNVEIELGKFKFPDFPVPEGETYETYTRKLIEERLPDRIKNVTPEIQARIDYEFKVIKDKGYLGYFLIVQDFFQWAKEKGIPTNVRGSAAGCLVSYALGITAKQLNPLDYNLPFERFLNPFRPSAPDIDCDIADAGRDSIIHFVSEKYGSDRVAQIITFGTMAARMAVRDVGRVLGMTYGEVDTIAKLIPPIKCDLKKAMETVPELKSLYDSDANVKRCLDIAKKLEGVVRHASVHAAGVVISPDDITKFTPVMMDAKGERLITQYEMHAVGEDGVGLIKMDFLGLANLSIIQNVIRIVRKTRSIDVVLDEIPLDNKKAFKLLSRGETIGVFQLESEGMRKHIKDLQPTTINDIMAMVALYRPGPMAFIPEYIARKKNPKRITYADPRMEKFLDKSLGLIVYQDDVLMIAIELAGYDWAEVDKFRKAIGKKIVKEMAAQKEKFFTQIVERGMKKAVAEDLWNQIETFAGYGFNKAHAASYGLVAYQTAYLKANYPPEYMSALMTSNKDDLDKLAMEIDECKRMGIEVLAPNINESFVDFGVVKDTGNVRFGLSAIKNVGTAVAEEIVEERKNGVYKDLKDLLVRLSGKVINKKSLESLVMAGALDEFGERNSFLFNMEKILLFASNLQKIKNNNQDSLFGDDGGLTEAVLDLDSAPPATKKQILSWERELLGMYISEHPLAEIKHLVEQNCTHKLNAITPESDNKFVRVCGVITSVQKITTRSNQTMKFAKIEDLTGNGEFLVFPKILESVTELIINDKAVVVDGFVSFKDGALKVLAENIYELKDDNSIPKFESRDKKKNWSKNSNGGNSYSNGNGFSNGNGHSRQSSNETMKQSSNGSATITPSISDYQTKQKELVLVIPAEFVKSDLLELKELLSAHPGESSVTLQLSNADGSTKKLKTKNRVNLDPVLKHKLKDLLGKDNIVESAS</sequence>
<dbReference type="Pfam" id="PF14579">
    <property type="entry name" value="HHH_6"/>
    <property type="match status" value="1"/>
</dbReference>
<dbReference type="Pfam" id="PF07733">
    <property type="entry name" value="DNA_pol3_alpha"/>
    <property type="match status" value="1"/>
</dbReference>
<evidence type="ECO:0000256" key="3">
    <source>
        <dbReference type="ARBA" id="ARBA00019114"/>
    </source>
</evidence>
<proteinExistence type="predicted"/>
<dbReference type="Gene3D" id="1.10.150.870">
    <property type="match status" value="1"/>
</dbReference>
<dbReference type="InterPro" id="IPR004013">
    <property type="entry name" value="PHP_dom"/>
</dbReference>
<feature type="non-terminal residue" evidence="11">
    <location>
        <position position="1"/>
    </location>
</feature>
<comment type="subcellular location">
    <subcellularLocation>
        <location evidence="1">Cytoplasm</location>
    </subcellularLocation>
</comment>
<dbReference type="InterPro" id="IPR011708">
    <property type="entry name" value="DNA_pol3_alpha_NTPase_dom"/>
</dbReference>
<dbReference type="CDD" id="cd12113">
    <property type="entry name" value="PHP_PolIIIA_DnaE3"/>
    <property type="match status" value="1"/>
</dbReference>
<dbReference type="CDD" id="cd04485">
    <property type="entry name" value="DnaE_OBF"/>
    <property type="match status" value="1"/>
</dbReference>
<dbReference type="Pfam" id="PF02811">
    <property type="entry name" value="PHP"/>
    <property type="match status" value="1"/>
</dbReference>
<dbReference type="InterPro" id="IPR041931">
    <property type="entry name" value="DNA_pol3_alpha_thumb_dom"/>
</dbReference>
<comment type="caution">
    <text evidence="11">The sequence shown here is derived from an EMBL/GenBank/DDBJ whole genome shotgun (WGS) entry which is preliminary data.</text>
</comment>
<feature type="domain" description="Polymerase/histidinol phosphatase N-terminal" evidence="10">
    <location>
        <begin position="1"/>
        <end position="63"/>
    </location>
</feature>
<dbReference type="InterPro" id="IPR004805">
    <property type="entry name" value="DnaE2/DnaE/PolC"/>
</dbReference>
<dbReference type="Pfam" id="PF01336">
    <property type="entry name" value="tRNA_anti-codon"/>
    <property type="match status" value="1"/>
</dbReference>
<dbReference type="PANTHER" id="PTHR32294">
    <property type="entry name" value="DNA POLYMERASE III SUBUNIT ALPHA"/>
    <property type="match status" value="1"/>
</dbReference>
<dbReference type="SUPFAM" id="SSF89550">
    <property type="entry name" value="PHP domain-like"/>
    <property type="match status" value="1"/>
</dbReference>
<evidence type="ECO:0000313" key="12">
    <source>
        <dbReference type="Proteomes" id="UP000231382"/>
    </source>
</evidence>
<evidence type="ECO:0000256" key="7">
    <source>
        <dbReference type="ARBA" id="ARBA00022932"/>
    </source>
</evidence>
<feature type="compositionally biased region" description="Polar residues" evidence="9">
    <location>
        <begin position="1089"/>
        <end position="1110"/>
    </location>
</feature>
<evidence type="ECO:0000259" key="10">
    <source>
        <dbReference type="SMART" id="SM00481"/>
    </source>
</evidence>